<dbReference type="GO" id="GO:0006508">
    <property type="term" value="P:proteolysis"/>
    <property type="evidence" value="ECO:0007669"/>
    <property type="project" value="UniProtKB-KW"/>
</dbReference>
<dbReference type="InterPro" id="IPR027065">
    <property type="entry name" value="Lon_Prtase"/>
</dbReference>
<dbReference type="Gene3D" id="3.30.230.10">
    <property type="match status" value="1"/>
</dbReference>
<reference evidence="5 6" key="1">
    <citation type="submission" date="2024-09" db="EMBL/GenBank/DDBJ databases">
        <authorList>
            <person name="Sun Q."/>
            <person name="Mori K."/>
        </authorList>
    </citation>
    <scope>NUCLEOTIDE SEQUENCE [LARGE SCALE GENOMIC DNA]</scope>
    <source>
        <strain evidence="5 6">NCAIM B.02529</strain>
    </source>
</reference>
<comment type="catalytic activity">
    <reaction evidence="1">
        <text>Hydrolysis of proteins in presence of ATP.</text>
        <dbReference type="EC" id="3.4.21.53"/>
    </reaction>
</comment>
<feature type="active site" evidence="1">
    <location>
        <position position="234"/>
    </location>
</feature>
<sequence>MNQNKRYYLFGAIVLILVFFLSFYRLPYYVYQPGSADALNPIVAVDDGFESEGDMHLVTVRGGPATAIQYALAKIRPFHEVYKKEEIYPEGVSNNEYMHAQLQLMESSQEAATVVAYKAAEKELNIEYKGVYVMSVMDDVQASDVLKIGDRIIKVDNQPIKKSEDLLDYVKSKEVGDEVEVTFERKQEKQTKTIEMVKHPDEDRAIIGITLVTDRDVVVEPPVNFSSGEIGGPSAGLMFSLEIYDQLTEQDITKGYQLAGTGSISYEGEVGRIGGIDQKVVAADKDGVDIFFAPNEGGEQGSNYQVAKQTAEEIGTDMKVVPVDTFDDALHYLEGVQAPE</sequence>
<keyword evidence="1" id="KW-0720">Serine protease</keyword>
<dbReference type="PROSITE" id="PS50106">
    <property type="entry name" value="PDZ"/>
    <property type="match status" value="1"/>
</dbReference>
<organism evidence="5 6">
    <name type="scientific">Pontibacillus salicampi</name>
    <dbReference type="NCBI Taxonomy" id="1449801"/>
    <lineage>
        <taxon>Bacteria</taxon>
        <taxon>Bacillati</taxon>
        <taxon>Bacillota</taxon>
        <taxon>Bacilli</taxon>
        <taxon>Bacillales</taxon>
        <taxon>Bacillaceae</taxon>
        <taxon>Pontibacillus</taxon>
    </lineage>
</organism>
<name>A0ABV6LNQ6_9BACI</name>
<dbReference type="RefSeq" id="WP_377347573.1">
    <property type="nucleotide sequence ID" value="NZ_JBHLTP010000009.1"/>
</dbReference>
<feature type="domain" description="PDZ" evidence="3">
    <location>
        <begin position="113"/>
        <end position="187"/>
    </location>
</feature>
<evidence type="ECO:0000313" key="6">
    <source>
        <dbReference type="Proteomes" id="UP001589836"/>
    </source>
</evidence>
<keyword evidence="1 5" id="KW-0645">Protease</keyword>
<keyword evidence="6" id="KW-1185">Reference proteome</keyword>
<dbReference type="PROSITE" id="PS51786">
    <property type="entry name" value="LON_PROTEOLYTIC"/>
    <property type="match status" value="1"/>
</dbReference>
<evidence type="ECO:0000313" key="5">
    <source>
        <dbReference type="EMBL" id="MFC0524025.1"/>
    </source>
</evidence>
<dbReference type="InterPro" id="IPR008269">
    <property type="entry name" value="Lon_proteolytic"/>
</dbReference>
<feature type="transmembrane region" description="Helical" evidence="2">
    <location>
        <begin position="7"/>
        <end position="26"/>
    </location>
</feature>
<feature type="domain" description="Lon proteolytic" evidence="4">
    <location>
        <begin position="226"/>
        <end position="336"/>
    </location>
</feature>
<keyword evidence="2" id="KW-0472">Membrane</keyword>
<dbReference type="Proteomes" id="UP001589836">
    <property type="component" value="Unassembled WGS sequence"/>
</dbReference>
<dbReference type="EC" id="3.4.21.53" evidence="1"/>
<comment type="caution">
    <text evidence="5">The sequence shown here is derived from an EMBL/GenBank/DDBJ whole genome shotgun (WGS) entry which is preliminary data.</text>
</comment>
<proteinExistence type="inferred from homology"/>
<dbReference type="Pfam" id="PF13180">
    <property type="entry name" value="PDZ_2"/>
    <property type="match status" value="1"/>
</dbReference>
<keyword evidence="2" id="KW-1133">Transmembrane helix</keyword>
<dbReference type="SMART" id="SM00228">
    <property type="entry name" value="PDZ"/>
    <property type="match status" value="1"/>
</dbReference>
<evidence type="ECO:0000256" key="1">
    <source>
        <dbReference type="PROSITE-ProRule" id="PRU01122"/>
    </source>
</evidence>
<dbReference type="Pfam" id="PF05362">
    <property type="entry name" value="Lon_C"/>
    <property type="match status" value="1"/>
</dbReference>
<dbReference type="PANTHER" id="PTHR10046">
    <property type="entry name" value="ATP DEPENDENT LON PROTEASE FAMILY MEMBER"/>
    <property type="match status" value="1"/>
</dbReference>
<dbReference type="SUPFAM" id="SSF54211">
    <property type="entry name" value="Ribosomal protein S5 domain 2-like"/>
    <property type="match status" value="1"/>
</dbReference>
<evidence type="ECO:0000259" key="3">
    <source>
        <dbReference type="PROSITE" id="PS50106"/>
    </source>
</evidence>
<dbReference type="NCBIfam" id="NF041438">
    <property type="entry name" value="SepM_fam_S16"/>
    <property type="match status" value="1"/>
</dbReference>
<accession>A0ABV6LNQ6</accession>
<keyword evidence="2" id="KW-0812">Transmembrane</keyword>
<evidence type="ECO:0000256" key="2">
    <source>
        <dbReference type="SAM" id="Phobius"/>
    </source>
</evidence>
<protein>
    <recommendedName>
        <fullName evidence="1">endopeptidase La</fullName>
        <ecNumber evidence="1">3.4.21.53</ecNumber>
    </recommendedName>
</protein>
<comment type="similarity">
    <text evidence="1">Belongs to the peptidase S16 family.</text>
</comment>
<dbReference type="SUPFAM" id="SSF50156">
    <property type="entry name" value="PDZ domain-like"/>
    <property type="match status" value="1"/>
</dbReference>
<dbReference type="InterPro" id="IPR020568">
    <property type="entry name" value="Ribosomal_Su5_D2-typ_SF"/>
</dbReference>
<keyword evidence="1 5" id="KW-0378">Hydrolase</keyword>
<dbReference type="EMBL" id="JBHLTP010000009">
    <property type="protein sequence ID" value="MFC0524025.1"/>
    <property type="molecule type" value="Genomic_DNA"/>
</dbReference>
<gene>
    <name evidence="5" type="ORF">ACFFGV_10680</name>
</gene>
<dbReference type="InterPro" id="IPR001478">
    <property type="entry name" value="PDZ"/>
</dbReference>
<evidence type="ECO:0000259" key="4">
    <source>
        <dbReference type="PROSITE" id="PS51786"/>
    </source>
</evidence>
<dbReference type="InterPro" id="IPR036034">
    <property type="entry name" value="PDZ_sf"/>
</dbReference>
<dbReference type="InterPro" id="IPR014721">
    <property type="entry name" value="Ribsml_uS5_D2-typ_fold_subgr"/>
</dbReference>
<feature type="active site" evidence="1">
    <location>
        <position position="279"/>
    </location>
</feature>
<dbReference type="GO" id="GO:0008233">
    <property type="term" value="F:peptidase activity"/>
    <property type="evidence" value="ECO:0007669"/>
    <property type="project" value="UniProtKB-KW"/>
</dbReference>